<dbReference type="RefSeq" id="XP_007834929.1">
    <property type="nucleotide sequence ID" value="XM_007836738.1"/>
</dbReference>
<dbReference type="eggNOG" id="ENOG502RIR4">
    <property type="taxonomic scope" value="Eukaryota"/>
</dbReference>
<dbReference type="EMBL" id="KI912113">
    <property type="protein sequence ID" value="ETS80628.1"/>
    <property type="molecule type" value="Genomic_DNA"/>
</dbReference>
<dbReference type="AlphaFoldDB" id="W3X3B6"/>
<dbReference type="KEGG" id="pfy:PFICI_08157"/>
<protein>
    <submittedName>
        <fullName evidence="1">Uncharacterized protein</fullName>
    </submittedName>
</protein>
<name>W3X3B6_PESFW</name>
<evidence type="ECO:0000313" key="1">
    <source>
        <dbReference type="EMBL" id="ETS80628.1"/>
    </source>
</evidence>
<evidence type="ECO:0000313" key="2">
    <source>
        <dbReference type="Proteomes" id="UP000030651"/>
    </source>
</evidence>
<sequence length="269" mass="28602">MATSALATISLSSCPTESLMVRLPPYLDPTMNASGNETSGCSSPSSNFTAPPPGWFAGSWAIRNTSGTSYLSYGNLQWDLTPTISITCEANTTSSCPTGSLAGVINEITTWVPADNKTALNGAIGGGGRTVASIRAYNTPRRLNFPELNSDWDAVYDNTIIEGPGKGYMQSWSVLHWSLDGHAMPWMIVHETPALYPGGTWGVPAVHIISQNRDGVDEGTLGPVLDALMELGNEEVTEQIEKLGMTKFDDKLLGGPAICGETCQKNEAV</sequence>
<reference evidence="2" key="1">
    <citation type="journal article" date="2015" name="BMC Genomics">
        <title>Genomic and transcriptomic analysis of the endophytic fungus Pestalotiopsis fici reveals its lifestyle and high potential for synthesis of natural products.</title>
        <authorList>
            <person name="Wang X."/>
            <person name="Zhang X."/>
            <person name="Liu L."/>
            <person name="Xiang M."/>
            <person name="Wang W."/>
            <person name="Sun X."/>
            <person name="Che Y."/>
            <person name="Guo L."/>
            <person name="Liu G."/>
            <person name="Guo L."/>
            <person name="Wang C."/>
            <person name="Yin W.B."/>
            <person name="Stadler M."/>
            <person name="Zhang X."/>
            <person name="Liu X."/>
        </authorList>
    </citation>
    <scope>NUCLEOTIDE SEQUENCE [LARGE SCALE GENOMIC DNA]</scope>
    <source>
        <strain evidence="2">W106-1 / CGMCC3.15140</strain>
    </source>
</reference>
<dbReference type="HOGENOM" id="CLU_969810_0_0_1"/>
<gene>
    <name evidence="1" type="ORF">PFICI_08157</name>
</gene>
<organism evidence="1 2">
    <name type="scientific">Pestalotiopsis fici (strain W106-1 / CGMCC3.15140)</name>
    <dbReference type="NCBI Taxonomy" id="1229662"/>
    <lineage>
        <taxon>Eukaryota</taxon>
        <taxon>Fungi</taxon>
        <taxon>Dikarya</taxon>
        <taxon>Ascomycota</taxon>
        <taxon>Pezizomycotina</taxon>
        <taxon>Sordariomycetes</taxon>
        <taxon>Xylariomycetidae</taxon>
        <taxon>Amphisphaeriales</taxon>
        <taxon>Sporocadaceae</taxon>
        <taxon>Pestalotiopsis</taxon>
    </lineage>
</organism>
<accession>W3X3B6</accession>
<dbReference type="Proteomes" id="UP000030651">
    <property type="component" value="Unassembled WGS sequence"/>
</dbReference>
<dbReference type="GeneID" id="19273170"/>
<dbReference type="InParanoid" id="W3X3B6"/>
<dbReference type="OrthoDB" id="4821403at2759"/>
<keyword evidence="2" id="KW-1185">Reference proteome</keyword>
<proteinExistence type="predicted"/>